<reference evidence="2 3" key="1">
    <citation type="submission" date="2020-08" db="EMBL/GenBank/DDBJ databases">
        <title>Genomic Encyclopedia of Type Strains, Phase III (KMG-III): the genomes of soil and plant-associated and newly described type strains.</title>
        <authorList>
            <person name="Whitman W."/>
        </authorList>
    </citation>
    <scope>NUCLEOTIDE SEQUENCE [LARGE SCALE GENOMIC DNA]</scope>
    <source>
        <strain evidence="2 3">CECT 3237</strain>
    </source>
</reference>
<accession>A0A7W4ZXT3</accession>
<dbReference type="Proteomes" id="UP000572907">
    <property type="component" value="Unassembled WGS sequence"/>
</dbReference>
<feature type="region of interest" description="Disordered" evidence="1">
    <location>
        <begin position="358"/>
        <end position="388"/>
    </location>
</feature>
<keyword evidence="3" id="KW-1185">Reference proteome</keyword>
<evidence type="ECO:0000256" key="1">
    <source>
        <dbReference type="SAM" id="MobiDB-lite"/>
    </source>
</evidence>
<feature type="region of interest" description="Disordered" evidence="1">
    <location>
        <begin position="302"/>
        <end position="327"/>
    </location>
</feature>
<proteinExistence type="predicted"/>
<evidence type="ECO:0000313" key="2">
    <source>
        <dbReference type="EMBL" id="MBB3080735.1"/>
    </source>
</evidence>
<name>A0A7W4ZXT3_9ACTN</name>
<sequence>MRRPVEGEVHVHYGQIYVESDPDGYGPGLAEAFAGQSAGLCGAASPGSLHLSTGLHTGDVGFTVEVREEAPPLDPAWEDVVEVSFRPVSRDSVLVQWAGGASWPLGLEETDYRVRYCAQGMDRAGEKDTRLDDEPQLDRYLLQFWPAPPEPDRVLKQTSLSAANWHRYARELPPPPTPAERAEAERRARLAEETAQRERLLARERWEWGGQSPSQALRDVGGNVRGLLLFDPALLHALDASGPATQRAVALLAARRACEAAGLTALDWVADALTALAEGRPLPPPFDDDARMWQTLATDPRVPDRTVGRAVPPERPPFRPPLSPGDRGLHPEEAAQAVVGPAAAVARAMTADAQPLPAVAEPPAAETERSIAEAESPTPMANPPASDSTPYTAMFSIGPPDPSLRISQPHMALPAITGAAESDPLQAALDAVFAAVVTYGEDHPALLAEVWSAVEGRRS</sequence>
<dbReference type="AlphaFoldDB" id="A0A7W4ZXT3"/>
<comment type="caution">
    <text evidence="2">The sequence shown here is derived from an EMBL/GenBank/DDBJ whole genome shotgun (WGS) entry which is preliminary data.</text>
</comment>
<evidence type="ECO:0000313" key="3">
    <source>
        <dbReference type="Proteomes" id="UP000572907"/>
    </source>
</evidence>
<gene>
    <name evidence="2" type="ORF">FHS41_007289</name>
</gene>
<dbReference type="EMBL" id="JACHXE010000010">
    <property type="protein sequence ID" value="MBB3080735.1"/>
    <property type="molecule type" value="Genomic_DNA"/>
</dbReference>
<dbReference type="RefSeq" id="WP_229845633.1">
    <property type="nucleotide sequence ID" value="NZ_BMUP01000014.1"/>
</dbReference>
<feature type="compositionally biased region" description="Pro residues" evidence="1">
    <location>
        <begin position="313"/>
        <end position="323"/>
    </location>
</feature>
<organism evidence="2 3">
    <name type="scientific">Streptomyces violarus</name>
    <dbReference type="NCBI Taxonomy" id="67380"/>
    <lineage>
        <taxon>Bacteria</taxon>
        <taxon>Bacillati</taxon>
        <taxon>Actinomycetota</taxon>
        <taxon>Actinomycetes</taxon>
        <taxon>Kitasatosporales</taxon>
        <taxon>Streptomycetaceae</taxon>
        <taxon>Streptomyces</taxon>
    </lineage>
</organism>
<protein>
    <submittedName>
        <fullName evidence="2">Uncharacterized protein</fullName>
    </submittedName>
</protein>